<dbReference type="RefSeq" id="XP_024586264.1">
    <property type="nucleotide sequence ID" value="XM_024721135.1"/>
</dbReference>
<keyword evidence="2" id="KW-1185">Reference proteome</keyword>
<evidence type="ECO:0000313" key="1">
    <source>
        <dbReference type="EMBL" id="CEG49895.1"/>
    </source>
</evidence>
<sequence>MRKTYFCVLEQKVERFNKGFATQEFDGLFDFKYNPSLNEGKQKGIVASCDFAAYKQWKDEYEVKEPRKTSTSKTIELSTLHQDFELTFKSEHKLATLIELVE</sequence>
<reference evidence="2" key="1">
    <citation type="submission" date="2014-09" db="EMBL/GenBank/DDBJ databases">
        <authorList>
            <person name="Sharma Rahul"/>
            <person name="Thines Marco"/>
        </authorList>
    </citation>
    <scope>NUCLEOTIDE SEQUENCE [LARGE SCALE GENOMIC DNA]</scope>
</reference>
<dbReference type="OrthoDB" id="10365913at2759"/>
<name>A0A0P1B6M1_PLAHL</name>
<accession>A0A0P1B6M1</accession>
<evidence type="ECO:0000313" key="2">
    <source>
        <dbReference type="Proteomes" id="UP000054928"/>
    </source>
</evidence>
<dbReference type="GeneID" id="36402687"/>
<proteinExistence type="predicted"/>
<protein>
    <submittedName>
        <fullName evidence="1">Uncharacterized protein</fullName>
    </submittedName>
</protein>
<dbReference type="EMBL" id="CCYD01003101">
    <property type="protein sequence ID" value="CEG49895.1"/>
    <property type="molecule type" value="Genomic_DNA"/>
</dbReference>
<organism evidence="1 2">
    <name type="scientific">Plasmopara halstedii</name>
    <name type="common">Downy mildew of sunflower</name>
    <dbReference type="NCBI Taxonomy" id="4781"/>
    <lineage>
        <taxon>Eukaryota</taxon>
        <taxon>Sar</taxon>
        <taxon>Stramenopiles</taxon>
        <taxon>Oomycota</taxon>
        <taxon>Peronosporomycetes</taxon>
        <taxon>Peronosporales</taxon>
        <taxon>Peronosporaceae</taxon>
        <taxon>Plasmopara</taxon>
    </lineage>
</organism>
<dbReference type="Proteomes" id="UP000054928">
    <property type="component" value="Unassembled WGS sequence"/>
</dbReference>
<dbReference type="AlphaFoldDB" id="A0A0P1B6M1"/>